<dbReference type="EMBL" id="RCHS01000253">
    <property type="protein sequence ID" value="RMX59963.1"/>
    <property type="molecule type" value="Genomic_DNA"/>
</dbReference>
<evidence type="ECO:0000256" key="1">
    <source>
        <dbReference type="SAM" id="MobiDB-lite"/>
    </source>
</evidence>
<dbReference type="AlphaFoldDB" id="A0A3M6V1Y7"/>
<reference evidence="3 4" key="1">
    <citation type="journal article" date="2018" name="Sci. Rep.">
        <title>Comparative analysis of the Pocillopora damicornis genome highlights role of immune system in coral evolution.</title>
        <authorList>
            <person name="Cunning R."/>
            <person name="Bay R.A."/>
            <person name="Gillette P."/>
            <person name="Baker A.C."/>
            <person name="Traylor-Knowles N."/>
        </authorList>
    </citation>
    <scope>NUCLEOTIDE SEQUENCE [LARGE SCALE GENOMIC DNA]</scope>
    <source>
        <strain evidence="3">RSMAS</strain>
        <tissue evidence="3">Whole animal</tissue>
    </source>
</reference>
<dbReference type="Proteomes" id="UP000275408">
    <property type="component" value="Unassembled WGS sequence"/>
</dbReference>
<feature type="signal peptide" evidence="2">
    <location>
        <begin position="1"/>
        <end position="24"/>
    </location>
</feature>
<feature type="region of interest" description="Disordered" evidence="1">
    <location>
        <begin position="203"/>
        <end position="226"/>
    </location>
</feature>
<name>A0A3M6V1Y7_POCDA</name>
<dbReference type="InterPro" id="IPR032707">
    <property type="entry name" value="MYCBPAP"/>
</dbReference>
<dbReference type="Pfam" id="PF14646">
    <property type="entry name" value="MYCBPAP"/>
    <property type="match status" value="1"/>
</dbReference>
<dbReference type="OrthoDB" id="10263316at2759"/>
<feature type="region of interest" description="Disordered" evidence="1">
    <location>
        <begin position="748"/>
        <end position="830"/>
    </location>
</feature>
<dbReference type="PANTHER" id="PTHR48421">
    <property type="entry name" value="MYCBP-ASSOCIATED PROTEIN"/>
    <property type="match status" value="1"/>
</dbReference>
<sequence>GGCCYESVAEVLLDFLSLFSLCNGVSVLGNDMSNKLSSKPSRKDRPRSTDKSAKTKKRDGGTPDKMSSPIGSAVHIPDELCTGPSVGKVISGDDIDSLAINVDELKKVHPPKRPAVPKPSRTLVVRKTRLKPSVEQNQPVGKSMTVARPAPSDAPLVSTPLIGTTGPIFDEDGQVLTHTILGSWEDFQQEAIKRGDIENLPPFSGHKFGAGKVRPSTKDAEKEKKFSSHVWQTKINESNALTNWQRQMIQRKKQQRHLANALNTSTDMLVMNQSEDYRETQEDRYAIDRSIPSMDYGKGYRVGSEFWKQAEQIGNDETGINMTLTQTERGYPPAIEHIGKPIYIKNEMGIEWSKTHRSVSVHYPWQKSSYLQERTTQLQNVLNELDPHQPYIDDLEVIGTNQPQHSFKFDMMSIVQEEEEEESEAMDETVLQRDPLANIADVVPQPIFGPSLSIGGHTAQWNGPRSGGSEKAGVACRVIFDSNVGDRVTSHLNICNDGTTAVYFSWKKIPLTNVLGTKLAGHAQRFYFDTKSDVILPGDTLKFPFIFKSPNAGIFTETWELMTRPTLCGGAPIRITLRGVALEEDIYKEARQQIEDDLAHREAVETATRLLEEILDGVRTPERARSPVDAYITEEEIFERANQGMHFQDEVVGELKQIYAQLGDNEEWDLSIESLQQKIMCIEDADQRDSLLQTLNSSVSTLSFPPMTPIKQALYAAGYQLLCEMVDSIVGQANMIRSILGLPERELVEDTSQEEADKRLRKGTISETKAAESRKGDKKDKRGGKLSEIDRPTSTQRSKLSAKKSGRGTSTPSSQSKSALSEAAAERTGTPVSVEGLTIENTVDPVLEAKYKEKLFTQTYALVVDTFERMDLVFGDIKTAESRLSGLE</sequence>
<evidence type="ECO:0000256" key="2">
    <source>
        <dbReference type="SAM" id="SignalP"/>
    </source>
</evidence>
<proteinExistence type="predicted"/>
<feature type="compositionally biased region" description="Basic and acidic residues" evidence="1">
    <location>
        <begin position="41"/>
        <end position="62"/>
    </location>
</feature>
<feature type="chain" id="PRO_5017994151" description="Next to BRCA1 central domain-containing protein" evidence="2">
    <location>
        <begin position="25"/>
        <end position="888"/>
    </location>
</feature>
<feature type="compositionally biased region" description="Basic and acidic residues" evidence="1">
    <location>
        <begin position="216"/>
        <end position="226"/>
    </location>
</feature>
<evidence type="ECO:0000313" key="3">
    <source>
        <dbReference type="EMBL" id="RMX59963.1"/>
    </source>
</evidence>
<accession>A0A3M6V1Y7</accession>
<keyword evidence="2" id="KW-0732">Signal</keyword>
<feature type="compositionally biased region" description="Polar residues" evidence="1">
    <location>
        <begin position="807"/>
        <end position="819"/>
    </location>
</feature>
<comment type="caution">
    <text evidence="3">The sequence shown here is derived from an EMBL/GenBank/DDBJ whole genome shotgun (WGS) entry which is preliminary data.</text>
</comment>
<dbReference type="PANTHER" id="PTHR48421:SF1">
    <property type="entry name" value="MYCBP-ASSOCIATED PROTEIN"/>
    <property type="match status" value="1"/>
</dbReference>
<gene>
    <name evidence="3" type="ORF">pdam_00001141</name>
</gene>
<dbReference type="STRING" id="46731.A0A3M6V1Y7"/>
<feature type="region of interest" description="Disordered" evidence="1">
    <location>
        <begin position="32"/>
        <end position="77"/>
    </location>
</feature>
<keyword evidence="4" id="KW-1185">Reference proteome</keyword>
<feature type="non-terminal residue" evidence="3">
    <location>
        <position position="1"/>
    </location>
</feature>
<feature type="region of interest" description="Disordered" evidence="1">
    <location>
        <begin position="132"/>
        <end position="152"/>
    </location>
</feature>
<dbReference type="InterPro" id="IPR013783">
    <property type="entry name" value="Ig-like_fold"/>
</dbReference>
<feature type="compositionally biased region" description="Basic and acidic residues" evidence="1">
    <location>
        <begin position="769"/>
        <end position="791"/>
    </location>
</feature>
<organism evidence="3 4">
    <name type="scientific">Pocillopora damicornis</name>
    <name type="common">Cauliflower coral</name>
    <name type="synonym">Millepora damicornis</name>
    <dbReference type="NCBI Taxonomy" id="46731"/>
    <lineage>
        <taxon>Eukaryota</taxon>
        <taxon>Metazoa</taxon>
        <taxon>Cnidaria</taxon>
        <taxon>Anthozoa</taxon>
        <taxon>Hexacorallia</taxon>
        <taxon>Scleractinia</taxon>
        <taxon>Astrocoeniina</taxon>
        <taxon>Pocilloporidae</taxon>
        <taxon>Pocillopora</taxon>
    </lineage>
</organism>
<evidence type="ECO:0000313" key="4">
    <source>
        <dbReference type="Proteomes" id="UP000275408"/>
    </source>
</evidence>
<protein>
    <recommendedName>
        <fullName evidence="5">Next to BRCA1 central domain-containing protein</fullName>
    </recommendedName>
</protein>
<evidence type="ECO:0008006" key="5">
    <source>
        <dbReference type="Google" id="ProtNLM"/>
    </source>
</evidence>
<dbReference type="Gene3D" id="2.60.40.10">
    <property type="entry name" value="Immunoglobulins"/>
    <property type="match status" value="1"/>
</dbReference>